<dbReference type="SUPFAM" id="SSF161098">
    <property type="entry name" value="MetI-like"/>
    <property type="match status" value="1"/>
</dbReference>
<comment type="similarity">
    <text evidence="7">Belongs to the binding-protein-dependent transport system permease family.</text>
</comment>
<organism evidence="9 10">
    <name type="scientific">Labrys wisconsinensis</name>
    <dbReference type="NCBI Taxonomy" id="425677"/>
    <lineage>
        <taxon>Bacteria</taxon>
        <taxon>Pseudomonadati</taxon>
        <taxon>Pseudomonadota</taxon>
        <taxon>Alphaproteobacteria</taxon>
        <taxon>Hyphomicrobiales</taxon>
        <taxon>Xanthobacteraceae</taxon>
        <taxon>Labrys</taxon>
    </lineage>
</organism>
<evidence type="ECO:0000313" key="10">
    <source>
        <dbReference type="Proteomes" id="UP001242480"/>
    </source>
</evidence>
<evidence type="ECO:0000256" key="3">
    <source>
        <dbReference type="ARBA" id="ARBA00022475"/>
    </source>
</evidence>
<comment type="subcellular location">
    <subcellularLocation>
        <location evidence="1 7">Cell membrane</location>
        <topology evidence="1 7">Multi-pass membrane protein</topology>
    </subcellularLocation>
</comment>
<feature type="transmembrane region" description="Helical" evidence="7">
    <location>
        <begin position="225"/>
        <end position="246"/>
    </location>
</feature>
<protein>
    <submittedName>
        <fullName evidence="9">ABC-type spermidine/putrescine transport system permease subunit I</fullName>
    </submittedName>
</protein>
<dbReference type="PANTHER" id="PTHR43005">
    <property type="entry name" value="BLR7065 PROTEIN"/>
    <property type="match status" value="1"/>
</dbReference>
<evidence type="ECO:0000256" key="1">
    <source>
        <dbReference type="ARBA" id="ARBA00004651"/>
    </source>
</evidence>
<dbReference type="PANTHER" id="PTHR43005:SF1">
    <property type="entry name" value="SPERMIDINE_PUTRESCINE TRANSPORT SYSTEM PERMEASE PROTEIN"/>
    <property type="match status" value="1"/>
</dbReference>
<evidence type="ECO:0000313" key="9">
    <source>
        <dbReference type="EMBL" id="MDQ0472138.1"/>
    </source>
</evidence>
<dbReference type="Proteomes" id="UP001242480">
    <property type="component" value="Unassembled WGS sequence"/>
</dbReference>
<dbReference type="EMBL" id="JAUSVX010000011">
    <property type="protein sequence ID" value="MDQ0472138.1"/>
    <property type="molecule type" value="Genomic_DNA"/>
</dbReference>
<feature type="transmembrane region" description="Helical" evidence="7">
    <location>
        <begin position="267"/>
        <end position="289"/>
    </location>
</feature>
<reference evidence="9 10" key="1">
    <citation type="submission" date="2023-07" db="EMBL/GenBank/DDBJ databases">
        <title>Genomic Encyclopedia of Type Strains, Phase IV (KMG-IV): sequencing the most valuable type-strain genomes for metagenomic binning, comparative biology and taxonomic classification.</title>
        <authorList>
            <person name="Goeker M."/>
        </authorList>
    </citation>
    <scope>NUCLEOTIDE SEQUENCE [LARGE SCALE GENOMIC DNA]</scope>
    <source>
        <strain evidence="9 10">DSM 19619</strain>
    </source>
</reference>
<keyword evidence="6 7" id="KW-0472">Membrane</keyword>
<keyword evidence="4 7" id="KW-0812">Transmembrane</keyword>
<keyword evidence="2 7" id="KW-0813">Transport</keyword>
<dbReference type="RefSeq" id="WP_307278470.1">
    <property type="nucleotide sequence ID" value="NZ_JAUSVX010000011.1"/>
</dbReference>
<keyword evidence="3" id="KW-1003">Cell membrane</keyword>
<dbReference type="InterPro" id="IPR000515">
    <property type="entry name" value="MetI-like"/>
</dbReference>
<feature type="domain" description="ABC transmembrane type-1" evidence="8">
    <location>
        <begin position="84"/>
        <end position="289"/>
    </location>
</feature>
<dbReference type="Gene3D" id="1.10.3720.10">
    <property type="entry name" value="MetI-like"/>
    <property type="match status" value="1"/>
</dbReference>
<evidence type="ECO:0000256" key="4">
    <source>
        <dbReference type="ARBA" id="ARBA00022692"/>
    </source>
</evidence>
<dbReference type="InterPro" id="IPR035906">
    <property type="entry name" value="MetI-like_sf"/>
</dbReference>
<evidence type="ECO:0000256" key="6">
    <source>
        <dbReference type="ARBA" id="ARBA00023136"/>
    </source>
</evidence>
<gene>
    <name evidence="9" type="ORF">QO011_005167</name>
</gene>
<keyword evidence="5 7" id="KW-1133">Transmembrane helix</keyword>
<keyword evidence="10" id="KW-1185">Reference proteome</keyword>
<dbReference type="Pfam" id="PF00528">
    <property type="entry name" value="BPD_transp_1"/>
    <property type="match status" value="1"/>
</dbReference>
<evidence type="ECO:0000256" key="5">
    <source>
        <dbReference type="ARBA" id="ARBA00022989"/>
    </source>
</evidence>
<feature type="transmembrane region" description="Helical" evidence="7">
    <location>
        <begin position="29"/>
        <end position="52"/>
    </location>
</feature>
<evidence type="ECO:0000256" key="2">
    <source>
        <dbReference type="ARBA" id="ARBA00022448"/>
    </source>
</evidence>
<sequence>MASTAAGAQDRRIAAPGAAVMAARRGHAAFGLALVGPAFALMVLVVLAPAAATLVRTFFVDGGSGPTLANYAAFFSDARSVSNLLFTVEVTTATLAILLAIGLMLALYLRFSHSRLIGAIQILALFPLFVPGIVISFALIRFLGPTGVVPMVLRSLGIAGYQTPYLHPSGAVIGLVWENIPLTVMLLTAGLAQIPQSAIEAARDVGAGALRILLSIILPQLTRSIIVVISLNFLGIFGSFTVPYILGPAAPQMMSIFMQRTFSELHLGSIAETQAAITFLVCLVAGAIYTAAVFRDTARGGAAA</sequence>
<feature type="transmembrane region" description="Helical" evidence="7">
    <location>
        <begin position="84"/>
        <end position="109"/>
    </location>
</feature>
<accession>A0ABU0JFE6</accession>
<dbReference type="PROSITE" id="PS50928">
    <property type="entry name" value="ABC_TM1"/>
    <property type="match status" value="1"/>
</dbReference>
<evidence type="ECO:0000256" key="7">
    <source>
        <dbReference type="RuleBase" id="RU363032"/>
    </source>
</evidence>
<comment type="caution">
    <text evidence="9">The sequence shown here is derived from an EMBL/GenBank/DDBJ whole genome shotgun (WGS) entry which is preliminary data.</text>
</comment>
<evidence type="ECO:0000259" key="8">
    <source>
        <dbReference type="PROSITE" id="PS50928"/>
    </source>
</evidence>
<feature type="transmembrane region" description="Helical" evidence="7">
    <location>
        <begin position="116"/>
        <end position="143"/>
    </location>
</feature>
<name>A0ABU0JFE6_9HYPH</name>
<dbReference type="CDD" id="cd06261">
    <property type="entry name" value="TM_PBP2"/>
    <property type="match status" value="1"/>
</dbReference>
<proteinExistence type="inferred from homology"/>